<keyword evidence="1" id="KW-0067">ATP-binding</keyword>
<feature type="domain" description="Helitron helicase-like" evidence="4">
    <location>
        <begin position="691"/>
        <end position="849"/>
    </location>
</feature>
<dbReference type="EC" id="5.6.2.3" evidence="1"/>
<keyword evidence="1" id="KW-0227">DNA damage</keyword>
<feature type="compositionally biased region" description="Polar residues" evidence="2">
    <location>
        <begin position="45"/>
        <end position="60"/>
    </location>
</feature>
<dbReference type="GO" id="GO:0005524">
    <property type="term" value="F:ATP binding"/>
    <property type="evidence" value="ECO:0007669"/>
    <property type="project" value="UniProtKB-KW"/>
</dbReference>
<organism evidence="6">
    <name type="scientific">Zea mays</name>
    <name type="common">Maize</name>
    <dbReference type="NCBI Taxonomy" id="4577"/>
    <lineage>
        <taxon>Eukaryota</taxon>
        <taxon>Viridiplantae</taxon>
        <taxon>Streptophyta</taxon>
        <taxon>Embryophyta</taxon>
        <taxon>Tracheophyta</taxon>
        <taxon>Spermatophyta</taxon>
        <taxon>Magnoliopsida</taxon>
        <taxon>Liliopsida</taxon>
        <taxon>Poales</taxon>
        <taxon>Poaceae</taxon>
        <taxon>PACMAD clade</taxon>
        <taxon>Panicoideae</taxon>
        <taxon>Andropogonodae</taxon>
        <taxon>Andropogoneae</taxon>
        <taxon>Tripsacinae</taxon>
        <taxon>Zea</taxon>
    </lineage>
</organism>
<evidence type="ECO:0000256" key="2">
    <source>
        <dbReference type="SAM" id="MobiDB-lite"/>
    </source>
</evidence>
<dbReference type="CDD" id="cd18809">
    <property type="entry name" value="SF1_C_RecD"/>
    <property type="match status" value="1"/>
</dbReference>
<dbReference type="InterPro" id="IPR049163">
    <property type="entry name" value="Pif1-like_2B_dom"/>
</dbReference>
<keyword evidence="1" id="KW-0233">DNA recombination</keyword>
<dbReference type="GO" id="GO:0006310">
    <property type="term" value="P:DNA recombination"/>
    <property type="evidence" value="ECO:0007669"/>
    <property type="project" value="UniProtKB-KW"/>
</dbReference>
<keyword evidence="1" id="KW-0347">Helicase</keyword>
<dbReference type="InterPro" id="IPR025476">
    <property type="entry name" value="Helitron_helicase-like"/>
</dbReference>
<dbReference type="PANTHER" id="PTHR10492">
    <property type="match status" value="1"/>
</dbReference>
<keyword evidence="1" id="KW-0378">Hydrolase</keyword>
<dbReference type="GO" id="GO:0006281">
    <property type="term" value="P:DNA repair"/>
    <property type="evidence" value="ECO:0007669"/>
    <property type="project" value="UniProtKB-KW"/>
</dbReference>
<dbReference type="EMBL" id="CM000785">
    <property type="protein sequence ID" value="AQL07068.1"/>
    <property type="molecule type" value="Genomic_DNA"/>
</dbReference>
<dbReference type="Gene3D" id="3.40.50.300">
    <property type="entry name" value="P-loop containing nucleotide triphosphate hydrolases"/>
    <property type="match status" value="1"/>
</dbReference>
<dbReference type="InParanoid" id="A0A1D6PBR2"/>
<accession>A0A1D6PBR2</accession>
<evidence type="ECO:0000313" key="6">
    <source>
        <dbReference type="EMBL" id="AQL07068.1"/>
    </source>
</evidence>
<dbReference type="Pfam" id="PF14214">
    <property type="entry name" value="Helitron_like_N"/>
    <property type="match status" value="1"/>
</dbReference>
<comment type="similarity">
    <text evidence="1">Belongs to the helicase family.</text>
</comment>
<dbReference type="PANTHER" id="PTHR10492:SF72">
    <property type="entry name" value="ATP-DEPENDENT DNA HELICASE"/>
    <property type="match status" value="1"/>
</dbReference>
<keyword evidence="1" id="KW-0547">Nucleotide-binding</keyword>
<comment type="catalytic activity">
    <reaction evidence="1">
        <text>ATP + H2O = ADP + phosphate + H(+)</text>
        <dbReference type="Rhea" id="RHEA:13065"/>
        <dbReference type="ChEBI" id="CHEBI:15377"/>
        <dbReference type="ChEBI" id="CHEBI:15378"/>
        <dbReference type="ChEBI" id="CHEBI:30616"/>
        <dbReference type="ChEBI" id="CHEBI:43474"/>
        <dbReference type="ChEBI" id="CHEBI:456216"/>
        <dbReference type="EC" id="5.6.2.3"/>
    </reaction>
</comment>
<dbReference type="SUPFAM" id="SSF52540">
    <property type="entry name" value="P-loop containing nucleoside triphosphate hydrolases"/>
    <property type="match status" value="2"/>
</dbReference>
<dbReference type="InterPro" id="IPR027417">
    <property type="entry name" value="P-loop_NTPase"/>
</dbReference>
<dbReference type="OMA" id="NEHTTHY"/>
<evidence type="ECO:0000259" key="5">
    <source>
        <dbReference type="Pfam" id="PF21530"/>
    </source>
</evidence>
<dbReference type="FunFam" id="3.40.50.300:FF:002884">
    <property type="entry name" value="ATP-dependent DNA helicase"/>
    <property type="match status" value="1"/>
</dbReference>
<dbReference type="InterPro" id="IPR010285">
    <property type="entry name" value="DNA_helicase_pif1-like_DEAD"/>
</dbReference>
<evidence type="ECO:0000259" key="3">
    <source>
        <dbReference type="Pfam" id="PF05970"/>
    </source>
</evidence>
<evidence type="ECO:0000256" key="1">
    <source>
        <dbReference type="RuleBase" id="RU363044"/>
    </source>
</evidence>
<comment type="cofactor">
    <cofactor evidence="1">
        <name>Mg(2+)</name>
        <dbReference type="ChEBI" id="CHEBI:18420"/>
    </cofactor>
</comment>
<keyword evidence="1" id="KW-0234">DNA repair</keyword>
<reference evidence="6" key="1">
    <citation type="submission" date="2015-12" db="EMBL/GenBank/DDBJ databases">
        <title>Update maize B73 reference genome by single molecule sequencing technologies.</title>
        <authorList>
            <consortium name="Maize Genome Sequencing Project"/>
            <person name="Ware D."/>
        </authorList>
    </citation>
    <scope>NUCLEOTIDE SEQUENCE</scope>
    <source>
        <tissue evidence="6">Seedling</tissue>
    </source>
</reference>
<feature type="region of interest" description="Disordered" evidence="2">
    <location>
        <begin position="23"/>
        <end position="97"/>
    </location>
</feature>
<dbReference type="GO" id="GO:0043139">
    <property type="term" value="F:5'-3' DNA helicase activity"/>
    <property type="evidence" value="ECO:0007669"/>
    <property type="project" value="UniProtKB-EC"/>
</dbReference>
<feature type="compositionally biased region" description="Basic and acidic residues" evidence="2">
    <location>
        <begin position="24"/>
        <end position="39"/>
    </location>
</feature>
<proteinExistence type="inferred from homology"/>
<dbReference type="GO" id="GO:0016787">
    <property type="term" value="F:hydrolase activity"/>
    <property type="evidence" value="ECO:0007669"/>
    <property type="project" value="UniProtKB-KW"/>
</dbReference>
<dbReference type="ExpressionAtlas" id="A0A1D6PBR2">
    <property type="expression patterns" value="baseline"/>
</dbReference>
<feature type="region of interest" description="Disordered" evidence="2">
    <location>
        <begin position="175"/>
        <end position="237"/>
    </location>
</feature>
<dbReference type="Pfam" id="PF21530">
    <property type="entry name" value="Pif1_2B_dom"/>
    <property type="match status" value="1"/>
</dbReference>
<sequence>MKEIGLKVDKLIFLKMEQALTWKQESKKQKSSCEGKAWPRETAPSAANNDGSAAAKSSTDALAGLSTCPPRLNAPTSRRPPPPRPAKPNPRSFPPRPRLRQLTLALLHSLTPDYDDEDLAPYDVKIFSLRLFRDKCYIEIFPVVEKSIIVRSDDEERKRDERNRKQREYYARRKVDETTEERDARNKMMRDYRARKKAETGPSDEHERHREERNRKQREYRARRKAEETNEEREARNKRMCDYRAMKKADTVLYSPRQTQAYATGSSIVIQTNTQMAEPVTPVVARGSLHQLPTSVEPFSTNSQVTEPVTPVVARGSLHQLPISVEPFSTISQPSTYNQSAITASTMGNLIMNRARYINMDDADREILLHKRREYKRLRQCVQDDTITEHPITPHDFNIAQHNEYTRSREFHGEDDAFESYRLLGYSSHTEDPYDYVYHKLPDRHHVLRKIPDCCYCGAMKFEFEPHGMCCRKGKIKVHIPDVPTELKRLFTSQGDDDAKYFRKNIRTRRSPDLDINIIKNILTILEGNPYVQTFNRLGSIPNLDDYVIELNTNVTPDQRRYNAPTASQVAAIWFEGNDPQRSFDRSVIIYATGDRPTCIKAYHGCYDPLAYPLFFPRGQTGWNRFMPYNETPTVNATFNAPDHNDTRSVNNEHTTHYYLDEDNQQDDYDISNGGVIQSARFVTAREYYCFLIQAREGIESMRLDWYSNPVNQEIIRAELYQGLVDVISAGENRASEVGKRIVLPRTFQGGDRDMQQRFLNAMAIVQRLGKPDYFITMTCNPYWEEITNNLLPGQTPQDRPELVTMVYRAKLRDMKDLLIKKAYFGQVAGYVHVTEFQKRGLPHEHILLIMNLHNKLTSPDAYDKVICAEIPEKDKYHVLHNLVIKHMLHGPCGVLNKKCPCMVNEECRFRYPRQFCAATQQGKDSYPLYRRRDDGRRVKVRGSCSSIKAIKYMCKYVYKGHDRASFSVDPAHKEDGVINEIRQYRDARYISPPEVVHRILGFPLFGVNPSVLQLQCHLPGMQSVIIDETTKLQDIVNEPTSSMTTLTEYFTKNRADSFARTLLYKDFPEYYREACEKRGLIEADMSLDDCLSEAATFQMPPALRRLFATILVFCEATNVRGLWDKHNDSMSEDYNRDNPKLTCVQQMVLKDIRELVRSMGKDIKSYDLPEINDTGGTGKTFLYKALLARVRSEGLIAIATATSGIAASILPGGRTAHSRFKIPIKLADNSTCNFTKQSGTAELLRTASLIIWDEVAMTKRQAVECLDRSLQDIMTCSLPFGGKVIVFGGDFHQVLPVVTRGTRAQTTDATLQRSYLWDSIRKIRLTMNMRAQSDKWFSEYLLRIGNGTEETIGSDYVRLPEEIVIGYTDTEDSINKLIVDVFPSLEENARSIAYMSTRAILSTKNQHVDQLNAKMIDKFLGNGKVYHSFDCVDDDSRNNYPIEFLNSMTPNGLPPHVLKVKINSPVILLRNLDTNNGLCNGTRLMVRALQDNAIDAEIVGGHNAGTRVFIPRIPMCPSDDISLPFKLKRKQFPIRLSFAMTINKAQGQTIPNVGIYLPEPVFSHGQLYVALLRGVSRQTTRILARPKKELDPTGKSTKNIVYKDVLNC</sequence>
<feature type="domain" description="DNA helicase Pif1-like DEAD-box helicase" evidence="3">
    <location>
        <begin position="1174"/>
        <end position="1351"/>
    </location>
</feature>
<evidence type="ECO:0000259" key="4">
    <source>
        <dbReference type="Pfam" id="PF14214"/>
    </source>
</evidence>
<feature type="domain" description="DNA helicase Pif1-like 2B" evidence="5">
    <location>
        <begin position="1444"/>
        <end position="1489"/>
    </location>
</feature>
<feature type="compositionally biased region" description="Pro residues" evidence="2">
    <location>
        <begin position="78"/>
        <end position="96"/>
    </location>
</feature>
<name>A0A1D6PBR2_MAIZE</name>
<dbReference type="Pfam" id="PF05970">
    <property type="entry name" value="PIF1"/>
    <property type="match status" value="1"/>
</dbReference>
<protein>
    <recommendedName>
        <fullName evidence="1">ATP-dependent DNA helicase</fullName>
        <ecNumber evidence="1">5.6.2.3</ecNumber>
    </recommendedName>
</protein>
<gene>
    <name evidence="6" type="ORF">ZEAMMB73_Zm00001d047593</name>
</gene>
<dbReference type="GO" id="GO:0000723">
    <property type="term" value="P:telomere maintenance"/>
    <property type="evidence" value="ECO:0007669"/>
    <property type="project" value="InterPro"/>
</dbReference>